<dbReference type="InterPro" id="IPR007159">
    <property type="entry name" value="SpoVT-AbrB_dom"/>
</dbReference>
<dbReference type="Proteomes" id="UP000231246">
    <property type="component" value="Unassembled WGS sequence"/>
</dbReference>
<organism evidence="1 2">
    <name type="scientific">Candidatus Roizmanbacteria bacterium CG22_combo_CG10-13_8_21_14_all_38_20</name>
    <dbReference type="NCBI Taxonomy" id="1974862"/>
    <lineage>
        <taxon>Bacteria</taxon>
        <taxon>Candidatus Roizmaniibacteriota</taxon>
    </lineage>
</organism>
<name>A0A2H0BXA0_9BACT</name>
<dbReference type="Gene3D" id="2.10.260.10">
    <property type="match status" value="1"/>
</dbReference>
<dbReference type="InterPro" id="IPR037914">
    <property type="entry name" value="SpoVT-AbrB_sf"/>
</dbReference>
<dbReference type="SUPFAM" id="SSF89447">
    <property type="entry name" value="AbrB/MazE/MraZ-like"/>
    <property type="match status" value="1"/>
</dbReference>
<sequence length="81" mass="9267">MLTMQTVSITPKWQIHIPVSIREELGLTTPAQADVFVEDEKIIIRPKESKIMRMGGSLSGKKPIRPINIDKIRDYIDYSDL</sequence>
<evidence type="ECO:0008006" key="3">
    <source>
        <dbReference type="Google" id="ProtNLM"/>
    </source>
</evidence>
<evidence type="ECO:0000313" key="1">
    <source>
        <dbReference type="EMBL" id="PIP61670.1"/>
    </source>
</evidence>
<dbReference type="GO" id="GO:0003677">
    <property type="term" value="F:DNA binding"/>
    <property type="evidence" value="ECO:0007669"/>
    <property type="project" value="InterPro"/>
</dbReference>
<gene>
    <name evidence="1" type="ORF">COW99_02770</name>
</gene>
<reference evidence="1 2" key="1">
    <citation type="submission" date="2017-09" db="EMBL/GenBank/DDBJ databases">
        <title>Depth-based differentiation of microbial function through sediment-hosted aquifers and enrichment of novel symbionts in the deep terrestrial subsurface.</title>
        <authorList>
            <person name="Probst A.J."/>
            <person name="Ladd B."/>
            <person name="Jarett J.K."/>
            <person name="Geller-Mcgrath D.E."/>
            <person name="Sieber C.M."/>
            <person name="Emerson J.B."/>
            <person name="Anantharaman K."/>
            <person name="Thomas B.C."/>
            <person name="Malmstrom R."/>
            <person name="Stieglmeier M."/>
            <person name="Klingl A."/>
            <person name="Woyke T."/>
            <person name="Ryan C.M."/>
            <person name="Banfield J.F."/>
        </authorList>
    </citation>
    <scope>NUCLEOTIDE SEQUENCE [LARGE SCALE GENOMIC DNA]</scope>
    <source>
        <strain evidence="1">CG22_combo_CG10-13_8_21_14_all_38_20</strain>
    </source>
</reference>
<accession>A0A2H0BXA0</accession>
<dbReference type="NCBIfam" id="TIGR01439">
    <property type="entry name" value="lp_hng_hel_AbrB"/>
    <property type="match status" value="1"/>
</dbReference>
<comment type="caution">
    <text evidence="1">The sequence shown here is derived from an EMBL/GenBank/DDBJ whole genome shotgun (WGS) entry which is preliminary data.</text>
</comment>
<dbReference type="EMBL" id="PCTA01000019">
    <property type="protein sequence ID" value="PIP61670.1"/>
    <property type="molecule type" value="Genomic_DNA"/>
</dbReference>
<evidence type="ECO:0000313" key="2">
    <source>
        <dbReference type="Proteomes" id="UP000231246"/>
    </source>
</evidence>
<protein>
    <recommendedName>
        <fullName evidence="3">SpoVT-AbrB domain-containing protein</fullName>
    </recommendedName>
</protein>
<dbReference type="AlphaFoldDB" id="A0A2H0BXA0"/>
<proteinExistence type="predicted"/>